<evidence type="ECO:0000256" key="1">
    <source>
        <dbReference type="PROSITE-ProRule" id="PRU00259"/>
    </source>
</evidence>
<dbReference type="Gene3D" id="1.25.10.10">
    <property type="entry name" value="Leucine-rich Repeat Variant"/>
    <property type="match status" value="3"/>
</dbReference>
<sequence>MLPAVAATSPTPRAYPSLSHLRHHHFRYRCHRLLPPSVRASCDAGRARLLLAGAFASGDGGAGQDVDSSASTASSGSAYIGLFVRMLGLDNDARDREHAVYTLWQYSLGGRKCIDEIMQFPGCIVLIISLLKSESARACEAATGLLYNITTVQIYRQLAIESGAIEEIFSLLFRSTITPQMMEQCLCTIWNFSIDENWRYKILRNDVLTKIVRCLDDEDIKVKEAAGGIISNLALSRSNHGALVEAGVIPKLAHLVQNKEDDYKIVRKEARSALIQLASDDYYHSLIIEEGLVRVPLVGSAAYKAFRPLPHSWPSFPDGSEIQRSSRPSKYGATELLLGLSVNEKETEPDEAKVNAMIGRSNQQFLARVGAIELDDEGKDQSGSAKNDLYTILPWIDGVARLVLILGLEDVSAIKKAASAIGDASVNEHMRTSFKEAGAVKPLPQLLKHSDAPVREAASYALEKLKEATFEVAGLRRGLRRCRLSLSLVVNKRARGEKKGVDDTSRKEKADMEAESDKWYATCSIVCQKIKAEGGLEMLLDTVKDPNTAVEQLEKIIYVLSRVLDMGINMTDLPDSCGRTEHETLTNGKRIPQDDMDSSNTGVSHTFVNQEMASETIIDFDAISRLIKVLKEASPSLQAKICSVLQHLAAFEEHATAMIAASIGSVIEAVLEMGVIYGTRGDADNFDDLPSTAIEVSQAMSAAVRLLTKLLDFDLFVRSINSEKFTSLLRRMLKSSFPLQSKDWLAACLVKLESRAGLSGDHGVSSVDMEITIYETIPRLVDQMMTSISIENKRSAAIELNKIISGGVMEYTRAVAAAGGIFPLVKLLEESDGDALEASLAILYNLSMDPENHPAIIAAGAVPVLKRIIVAEGPHWTSALQLLRTLPV</sequence>
<evidence type="ECO:0000313" key="2">
    <source>
        <dbReference type="EMBL" id="TVU33901.1"/>
    </source>
</evidence>
<dbReference type="PANTHER" id="PTHR47451">
    <property type="entry name" value="ARM REPEAT SUPERFAMILY PROTEIN"/>
    <property type="match status" value="1"/>
</dbReference>
<dbReference type="Gramene" id="TVU33901">
    <property type="protein sequence ID" value="TVU33901"/>
    <property type="gene ID" value="EJB05_15716"/>
</dbReference>
<evidence type="ECO:0000313" key="3">
    <source>
        <dbReference type="Proteomes" id="UP000324897"/>
    </source>
</evidence>
<feature type="repeat" description="ARM" evidence="1">
    <location>
        <begin position="206"/>
        <end position="248"/>
    </location>
</feature>
<protein>
    <submittedName>
        <fullName evidence="2">Uncharacterized protein</fullName>
    </submittedName>
</protein>
<dbReference type="InterPro" id="IPR000225">
    <property type="entry name" value="Armadillo"/>
</dbReference>
<gene>
    <name evidence="2" type="ORF">EJB05_15716</name>
</gene>
<reference evidence="2 3" key="1">
    <citation type="journal article" date="2019" name="Sci. Rep.">
        <title>A high-quality genome of Eragrostis curvula grass provides insights into Poaceae evolution and supports new strategies to enhance forage quality.</title>
        <authorList>
            <person name="Carballo J."/>
            <person name="Santos B.A.C.M."/>
            <person name="Zappacosta D."/>
            <person name="Garbus I."/>
            <person name="Selva J.P."/>
            <person name="Gallo C.A."/>
            <person name="Diaz A."/>
            <person name="Albertini E."/>
            <person name="Caccamo M."/>
            <person name="Echenique V."/>
        </authorList>
    </citation>
    <scope>NUCLEOTIDE SEQUENCE [LARGE SCALE GENOMIC DNA]</scope>
    <source>
        <strain evidence="3">cv. Victoria</strain>
        <tissue evidence="2">Leaf</tissue>
    </source>
</reference>
<dbReference type="AlphaFoldDB" id="A0A5J9VEN0"/>
<dbReference type="Proteomes" id="UP000324897">
    <property type="component" value="Unassembled WGS sequence"/>
</dbReference>
<dbReference type="InterPro" id="IPR016024">
    <property type="entry name" value="ARM-type_fold"/>
</dbReference>
<dbReference type="OrthoDB" id="409644at2759"/>
<organism evidence="2 3">
    <name type="scientific">Eragrostis curvula</name>
    <name type="common">weeping love grass</name>
    <dbReference type="NCBI Taxonomy" id="38414"/>
    <lineage>
        <taxon>Eukaryota</taxon>
        <taxon>Viridiplantae</taxon>
        <taxon>Streptophyta</taxon>
        <taxon>Embryophyta</taxon>
        <taxon>Tracheophyta</taxon>
        <taxon>Spermatophyta</taxon>
        <taxon>Magnoliopsida</taxon>
        <taxon>Liliopsida</taxon>
        <taxon>Poales</taxon>
        <taxon>Poaceae</taxon>
        <taxon>PACMAD clade</taxon>
        <taxon>Chloridoideae</taxon>
        <taxon>Eragrostideae</taxon>
        <taxon>Eragrostidinae</taxon>
        <taxon>Eragrostis</taxon>
    </lineage>
</organism>
<dbReference type="InterPro" id="IPR011989">
    <property type="entry name" value="ARM-like"/>
</dbReference>
<dbReference type="EMBL" id="RWGY01000009">
    <property type="protein sequence ID" value="TVU33901.1"/>
    <property type="molecule type" value="Genomic_DNA"/>
</dbReference>
<proteinExistence type="predicted"/>
<dbReference type="PROSITE" id="PS50176">
    <property type="entry name" value="ARM_REPEAT"/>
    <property type="match status" value="2"/>
</dbReference>
<name>A0A5J9VEN0_9POAL</name>
<keyword evidence="3" id="KW-1185">Reference proteome</keyword>
<feature type="non-terminal residue" evidence="2">
    <location>
        <position position="1"/>
    </location>
</feature>
<comment type="caution">
    <text evidence="2">The sequence shown here is derived from an EMBL/GenBank/DDBJ whole genome shotgun (WGS) entry which is preliminary data.</text>
</comment>
<dbReference type="SMART" id="SM00185">
    <property type="entry name" value="ARM"/>
    <property type="match status" value="7"/>
</dbReference>
<dbReference type="PANTHER" id="PTHR47451:SF1">
    <property type="entry name" value="ARM REPEAT SUPERFAMILY PROTEIN"/>
    <property type="match status" value="1"/>
</dbReference>
<dbReference type="SUPFAM" id="SSF48371">
    <property type="entry name" value="ARM repeat"/>
    <property type="match status" value="2"/>
</dbReference>
<accession>A0A5J9VEN0</accession>
<feature type="repeat" description="ARM" evidence="1">
    <location>
        <begin position="819"/>
        <end position="861"/>
    </location>
</feature>